<comment type="subcellular location">
    <subcellularLocation>
        <location evidence="1 6">Endoplasmic reticulum membrane</location>
        <topology evidence="1 6">Multi-pass membrane protein</topology>
    </subcellularLocation>
</comment>
<evidence type="ECO:0000256" key="4">
    <source>
        <dbReference type="ARBA" id="ARBA00022989"/>
    </source>
</evidence>
<dbReference type="PANTHER" id="PTHR45799:SF2">
    <property type="entry name" value="RETICULON-LIKE PROTEIN"/>
    <property type="match status" value="1"/>
</dbReference>
<evidence type="ECO:0000259" key="7">
    <source>
        <dbReference type="PROSITE" id="PS50845"/>
    </source>
</evidence>
<reference evidence="8" key="1">
    <citation type="submission" date="2014-11" db="EMBL/GenBank/DDBJ databases">
        <authorList>
            <person name="Geib S."/>
        </authorList>
    </citation>
    <scope>NUCLEOTIDE SEQUENCE</scope>
</reference>
<dbReference type="OrthoDB" id="567788at2759"/>
<name>A0A0A1WWE6_ZEUCU</name>
<reference evidence="8" key="2">
    <citation type="journal article" date="2015" name="Gigascience">
        <title>Reconstructing a comprehensive transcriptome assembly of a white-pupal translocated strain of the pest fruit fly Bactrocera cucurbitae.</title>
        <authorList>
            <person name="Sim S.B."/>
            <person name="Calla B."/>
            <person name="Hall B."/>
            <person name="DeRego T."/>
            <person name="Geib S.M."/>
        </authorList>
    </citation>
    <scope>NUCLEOTIDE SEQUENCE</scope>
</reference>
<dbReference type="AlphaFoldDB" id="A0A0A1WWE6"/>
<dbReference type="GeneID" id="105214743"/>
<dbReference type="PROSITE" id="PS50845">
    <property type="entry name" value="RETICULON"/>
    <property type="match status" value="1"/>
</dbReference>
<dbReference type="CTD" id="33721"/>
<sequence>MDSNGEIAQNGVYKQRPLICSLLDPNAWFKPERLHPRVESLIYWRDVKKSGITFGAGLVTLLAISCFSVISVFAYLSLLTLAGTVAFRIYKSVLQAIQKTPEGHPFKEYLDIDLTLSQEKVQNIAGVAVAHVNGFVAELRRLFLVEDLVDSIKFGVILWVLTYIGGWFNGMTLVILAFVSLFTLPKVYENNKQSIDTYLDLVRSKLTEITDKIKAAIPIGKKPIAAETDKDK</sequence>
<dbReference type="InterPro" id="IPR003388">
    <property type="entry name" value="Reticulon"/>
</dbReference>
<feature type="transmembrane region" description="Helical" evidence="6">
    <location>
        <begin position="52"/>
        <end position="76"/>
    </location>
</feature>
<accession>A0A0A1WWE6</accession>
<dbReference type="GO" id="GO:0030424">
    <property type="term" value="C:axon"/>
    <property type="evidence" value="ECO:0007669"/>
    <property type="project" value="TreeGrafter"/>
</dbReference>
<proteinExistence type="predicted"/>
<dbReference type="Gene3D" id="1.20.5.2480">
    <property type="match status" value="1"/>
</dbReference>
<gene>
    <name evidence="8" type="primary">rtn1-a_0</name>
    <name evidence="8" type="ORF">g.21443</name>
</gene>
<dbReference type="PANTHER" id="PTHR45799">
    <property type="entry name" value="RETICULON-LIKE PROTEIN"/>
    <property type="match status" value="1"/>
</dbReference>
<feature type="domain" description="Reticulon" evidence="7">
    <location>
        <begin position="38"/>
        <end position="232"/>
    </location>
</feature>
<protein>
    <recommendedName>
        <fullName evidence="6">Reticulon-like protein</fullName>
    </recommendedName>
</protein>
<dbReference type="EMBL" id="GBXI01011487">
    <property type="protein sequence ID" value="JAD02805.1"/>
    <property type="molecule type" value="Transcribed_RNA"/>
</dbReference>
<keyword evidence="4 6" id="KW-1133">Transmembrane helix</keyword>
<evidence type="ECO:0000256" key="2">
    <source>
        <dbReference type="ARBA" id="ARBA00022692"/>
    </source>
</evidence>
<evidence type="ECO:0000256" key="1">
    <source>
        <dbReference type="ARBA" id="ARBA00004477"/>
    </source>
</evidence>
<dbReference type="InterPro" id="IPR046964">
    <property type="entry name" value="RTN1-4"/>
</dbReference>
<feature type="transmembrane region" description="Helical" evidence="6">
    <location>
        <begin position="156"/>
        <end position="184"/>
    </location>
</feature>
<organism evidence="8">
    <name type="scientific">Zeugodacus cucurbitae</name>
    <name type="common">Melon fruit fly</name>
    <name type="synonym">Bactrocera cucurbitae</name>
    <dbReference type="NCBI Taxonomy" id="28588"/>
    <lineage>
        <taxon>Eukaryota</taxon>
        <taxon>Metazoa</taxon>
        <taxon>Ecdysozoa</taxon>
        <taxon>Arthropoda</taxon>
        <taxon>Hexapoda</taxon>
        <taxon>Insecta</taxon>
        <taxon>Pterygota</taxon>
        <taxon>Neoptera</taxon>
        <taxon>Endopterygota</taxon>
        <taxon>Diptera</taxon>
        <taxon>Brachycera</taxon>
        <taxon>Muscomorpha</taxon>
        <taxon>Tephritoidea</taxon>
        <taxon>Tephritidae</taxon>
        <taxon>Zeugodacus</taxon>
        <taxon>Zeugodacus</taxon>
    </lineage>
</organism>
<evidence type="ECO:0000256" key="6">
    <source>
        <dbReference type="RuleBase" id="RU363132"/>
    </source>
</evidence>
<dbReference type="Pfam" id="PF02453">
    <property type="entry name" value="Reticulon"/>
    <property type="match status" value="1"/>
</dbReference>
<evidence type="ECO:0000256" key="5">
    <source>
        <dbReference type="ARBA" id="ARBA00023136"/>
    </source>
</evidence>
<keyword evidence="3 6" id="KW-0256">Endoplasmic reticulum</keyword>
<keyword evidence="2 6" id="KW-0812">Transmembrane</keyword>
<dbReference type="GO" id="GO:0005789">
    <property type="term" value="C:endoplasmic reticulum membrane"/>
    <property type="evidence" value="ECO:0007669"/>
    <property type="project" value="UniProtKB-SubCell"/>
</dbReference>
<dbReference type="FunFam" id="1.20.5.2480:FF:000001">
    <property type="entry name" value="Reticulon"/>
    <property type="match status" value="1"/>
</dbReference>
<evidence type="ECO:0000313" key="8">
    <source>
        <dbReference type="EMBL" id="JAD02805.1"/>
    </source>
</evidence>
<keyword evidence="5 6" id="KW-0472">Membrane</keyword>
<evidence type="ECO:0000256" key="3">
    <source>
        <dbReference type="ARBA" id="ARBA00022824"/>
    </source>
</evidence>